<gene>
    <name evidence="2" type="ORF">V5N11_028849</name>
</gene>
<reference evidence="2 3" key="1">
    <citation type="submission" date="2024-04" db="EMBL/GenBank/DDBJ databases">
        <title>Genome assembly C_amara_ONT_v2.</title>
        <authorList>
            <person name="Yant L."/>
            <person name="Moore C."/>
            <person name="Slenker M."/>
        </authorList>
    </citation>
    <scope>NUCLEOTIDE SEQUENCE [LARGE SCALE GENOMIC DNA]</scope>
    <source>
        <tissue evidence="2">Leaf</tissue>
    </source>
</reference>
<evidence type="ECO:0000313" key="3">
    <source>
        <dbReference type="Proteomes" id="UP001558713"/>
    </source>
</evidence>
<evidence type="ECO:0000313" key="2">
    <source>
        <dbReference type="EMBL" id="KAL1218708.1"/>
    </source>
</evidence>
<organism evidence="2 3">
    <name type="scientific">Cardamine amara subsp. amara</name>
    <dbReference type="NCBI Taxonomy" id="228776"/>
    <lineage>
        <taxon>Eukaryota</taxon>
        <taxon>Viridiplantae</taxon>
        <taxon>Streptophyta</taxon>
        <taxon>Embryophyta</taxon>
        <taxon>Tracheophyta</taxon>
        <taxon>Spermatophyta</taxon>
        <taxon>Magnoliopsida</taxon>
        <taxon>eudicotyledons</taxon>
        <taxon>Gunneridae</taxon>
        <taxon>Pentapetalae</taxon>
        <taxon>rosids</taxon>
        <taxon>malvids</taxon>
        <taxon>Brassicales</taxon>
        <taxon>Brassicaceae</taxon>
        <taxon>Cardamineae</taxon>
        <taxon>Cardamine</taxon>
    </lineage>
</organism>
<proteinExistence type="inferred from homology"/>
<accession>A0ABD1BNG6</accession>
<comment type="caution">
    <text evidence="2">The sequence shown here is derived from an EMBL/GenBank/DDBJ whole genome shotgun (WGS) entry which is preliminary data.</text>
</comment>
<dbReference type="AlphaFoldDB" id="A0ABD1BNG6"/>
<sequence>MVEEILREMKENNVDPDSLTVNTVLKIYAAESKVEAMEMFMRLWGREDVIKIERGTMVAMGKAYVQAGSTKNAVEMYGDVEGSQREVYRLWDECKKQSELDDDAEPRAVISSMLKLDDDIRY</sequence>
<dbReference type="Proteomes" id="UP001558713">
    <property type="component" value="Unassembled WGS sequence"/>
</dbReference>
<dbReference type="PANTHER" id="PTHR45717">
    <property type="entry name" value="OS12G0527900 PROTEIN"/>
    <property type="match status" value="1"/>
</dbReference>
<comment type="similarity">
    <text evidence="1">Belongs to the PPR family. P subfamily.</text>
</comment>
<evidence type="ECO:0000256" key="1">
    <source>
        <dbReference type="ARBA" id="ARBA00007626"/>
    </source>
</evidence>
<keyword evidence="3" id="KW-1185">Reference proteome</keyword>
<dbReference type="Gene3D" id="1.25.40.10">
    <property type="entry name" value="Tetratricopeptide repeat domain"/>
    <property type="match status" value="1"/>
</dbReference>
<dbReference type="InterPro" id="IPR011990">
    <property type="entry name" value="TPR-like_helical_dom_sf"/>
</dbReference>
<name>A0ABD1BNG6_CARAN</name>
<dbReference type="PANTHER" id="PTHR45717:SF18">
    <property type="entry name" value="PENTACOTRIPEPTIDE-REPEAT REGION OF PRORP DOMAIN-CONTAINING PROTEIN"/>
    <property type="match status" value="1"/>
</dbReference>
<protein>
    <submittedName>
        <fullName evidence="2">Pentatricopeptide repeat-containing protein</fullName>
    </submittedName>
</protein>
<dbReference type="EMBL" id="JBANAX010000201">
    <property type="protein sequence ID" value="KAL1218708.1"/>
    <property type="molecule type" value="Genomic_DNA"/>
</dbReference>